<evidence type="ECO:0000256" key="5">
    <source>
        <dbReference type="ARBA" id="ARBA00022725"/>
    </source>
</evidence>
<sequence>QAIIFEYKVLQYALESLFKRSKRLFLELNPDHYGSLSLKNQNYQKCIGVCIKDCVKHHYKIKELLGWYEDGLKWPAAFCYAVGTGVIALGLVNLLLAIENRNFESVGVFSGLILIETLNMYILSVFGESITTESEAVRDELYFIDWYKLNVPNRRLMLNFQVGINNPVILKAGGLVALCMDTFSSIMNSSYSFFNIMNANALDGNK</sequence>
<dbReference type="InterPro" id="IPR004117">
    <property type="entry name" value="7tm6_olfct_rcpt"/>
</dbReference>
<accession>A0A0K8TF18</accession>
<evidence type="ECO:0000256" key="2">
    <source>
        <dbReference type="ARBA" id="ARBA00022475"/>
    </source>
</evidence>
<evidence type="ECO:0000256" key="4">
    <source>
        <dbReference type="ARBA" id="ARBA00022692"/>
    </source>
</evidence>
<dbReference type="AlphaFoldDB" id="A0A0K8TF18"/>
<comment type="subcellular location">
    <subcellularLocation>
        <location evidence="1">Cell membrane</location>
        <topology evidence="1">Multi-pass membrane protein</topology>
    </subcellularLocation>
</comment>
<feature type="transmembrane region" description="Helical" evidence="10">
    <location>
        <begin position="108"/>
        <end position="127"/>
    </location>
</feature>
<keyword evidence="7 10" id="KW-0472">Membrane</keyword>
<dbReference type="GO" id="GO:0007165">
    <property type="term" value="P:signal transduction"/>
    <property type="evidence" value="ECO:0007669"/>
    <property type="project" value="UniProtKB-KW"/>
</dbReference>
<reference evidence="11" key="1">
    <citation type="submission" date="2014-09" db="EMBL/GenBank/DDBJ databases">
        <authorList>
            <person name="Magalhaes I.L.F."/>
            <person name="Oliveira U."/>
            <person name="Santos F.R."/>
            <person name="Vidigal T.H.D.A."/>
            <person name="Brescovit A.D."/>
            <person name="Santos A.J."/>
        </authorList>
    </citation>
    <scope>NUCLEOTIDE SEQUENCE</scope>
</reference>
<evidence type="ECO:0000256" key="3">
    <source>
        <dbReference type="ARBA" id="ARBA00022606"/>
    </source>
</evidence>
<proteinExistence type="predicted"/>
<dbReference type="PANTHER" id="PTHR21137">
    <property type="entry name" value="ODORANT RECEPTOR"/>
    <property type="match status" value="1"/>
</dbReference>
<protein>
    <submittedName>
        <fullName evidence="11">Uncharacterized protein</fullName>
    </submittedName>
</protein>
<dbReference type="GO" id="GO:0004984">
    <property type="term" value="F:olfactory receptor activity"/>
    <property type="evidence" value="ECO:0007669"/>
    <property type="project" value="InterPro"/>
</dbReference>
<dbReference type="Pfam" id="PF02949">
    <property type="entry name" value="7tm_6"/>
    <property type="match status" value="1"/>
</dbReference>
<keyword evidence="6 10" id="KW-1133">Transmembrane helix</keyword>
<dbReference type="GO" id="GO:0005886">
    <property type="term" value="C:plasma membrane"/>
    <property type="evidence" value="ECO:0007669"/>
    <property type="project" value="UniProtKB-SubCell"/>
</dbReference>
<dbReference type="PANTHER" id="PTHR21137:SF35">
    <property type="entry name" value="ODORANT RECEPTOR 19A-RELATED"/>
    <property type="match status" value="1"/>
</dbReference>
<keyword evidence="4 10" id="KW-0812">Transmembrane</keyword>
<feature type="transmembrane region" description="Helical" evidence="10">
    <location>
        <begin position="74"/>
        <end position="96"/>
    </location>
</feature>
<keyword evidence="3" id="KW-0716">Sensory transduction</keyword>
<feature type="non-terminal residue" evidence="11">
    <location>
        <position position="1"/>
    </location>
</feature>
<evidence type="ECO:0000256" key="8">
    <source>
        <dbReference type="ARBA" id="ARBA00023170"/>
    </source>
</evidence>
<keyword evidence="2" id="KW-1003">Cell membrane</keyword>
<evidence type="ECO:0000256" key="10">
    <source>
        <dbReference type="SAM" id="Phobius"/>
    </source>
</evidence>
<keyword evidence="8" id="KW-0675">Receptor</keyword>
<organism evidence="11">
    <name type="scientific">Lygus hesperus</name>
    <name type="common">Western plant bug</name>
    <dbReference type="NCBI Taxonomy" id="30085"/>
    <lineage>
        <taxon>Eukaryota</taxon>
        <taxon>Metazoa</taxon>
        <taxon>Ecdysozoa</taxon>
        <taxon>Arthropoda</taxon>
        <taxon>Hexapoda</taxon>
        <taxon>Insecta</taxon>
        <taxon>Pterygota</taxon>
        <taxon>Neoptera</taxon>
        <taxon>Paraneoptera</taxon>
        <taxon>Hemiptera</taxon>
        <taxon>Heteroptera</taxon>
        <taxon>Panheteroptera</taxon>
        <taxon>Cimicomorpha</taxon>
        <taxon>Miridae</taxon>
        <taxon>Mirini</taxon>
        <taxon>Lygus</taxon>
    </lineage>
</organism>
<dbReference type="GO" id="GO:0005549">
    <property type="term" value="F:odorant binding"/>
    <property type="evidence" value="ECO:0007669"/>
    <property type="project" value="InterPro"/>
</dbReference>
<keyword evidence="9" id="KW-0807">Transducer</keyword>
<name>A0A0K8TF18_LYGHE</name>
<evidence type="ECO:0000256" key="6">
    <source>
        <dbReference type="ARBA" id="ARBA00022989"/>
    </source>
</evidence>
<evidence type="ECO:0000256" key="1">
    <source>
        <dbReference type="ARBA" id="ARBA00004651"/>
    </source>
</evidence>
<keyword evidence="5" id="KW-0552">Olfaction</keyword>
<dbReference type="EMBL" id="GBRD01001639">
    <property type="protein sequence ID" value="JAG64182.1"/>
    <property type="molecule type" value="Transcribed_RNA"/>
</dbReference>
<evidence type="ECO:0000256" key="7">
    <source>
        <dbReference type="ARBA" id="ARBA00023136"/>
    </source>
</evidence>
<evidence type="ECO:0000256" key="9">
    <source>
        <dbReference type="ARBA" id="ARBA00023224"/>
    </source>
</evidence>
<evidence type="ECO:0000313" key="11">
    <source>
        <dbReference type="EMBL" id="JAG64182.1"/>
    </source>
</evidence>